<keyword evidence="2" id="KW-0489">Methyltransferase</keyword>
<dbReference type="InterPro" id="IPR029063">
    <property type="entry name" value="SAM-dependent_MTases_sf"/>
</dbReference>
<dbReference type="InterPro" id="IPR036388">
    <property type="entry name" value="WH-like_DNA-bd_sf"/>
</dbReference>
<dbReference type="Gene3D" id="3.40.50.150">
    <property type="entry name" value="Vaccinia Virus protein VP39"/>
    <property type="match status" value="1"/>
</dbReference>
<reference evidence="2 3" key="1">
    <citation type="submission" date="2015-07" db="EMBL/GenBank/DDBJ databases">
        <authorList>
            <person name="Ju K.-S."/>
            <person name="Doroghazi J.R."/>
            <person name="Metcalf W.W."/>
        </authorList>
    </citation>
    <scope>NUCLEOTIDE SEQUENCE [LARGE SCALE GENOMIC DNA]</scope>
    <source>
        <strain evidence="2 3">NRRL B-3589</strain>
    </source>
</reference>
<feature type="non-terminal residue" evidence="2">
    <location>
        <position position="176"/>
    </location>
</feature>
<accession>A0ABR5J360</accession>
<gene>
    <name evidence="2" type="ORF">ADK38_22995</name>
</gene>
<protein>
    <submittedName>
        <fullName evidence="2">Methyltransferase</fullName>
    </submittedName>
</protein>
<proteinExistence type="predicted"/>
<comment type="caution">
    <text evidence="2">The sequence shown here is derived from an EMBL/GenBank/DDBJ whole genome shotgun (WGS) entry which is preliminary data.</text>
</comment>
<dbReference type="EMBL" id="LGUT01001989">
    <property type="protein sequence ID" value="KOG87872.1"/>
    <property type="molecule type" value="Genomic_DNA"/>
</dbReference>
<dbReference type="Proteomes" id="UP000037020">
    <property type="component" value="Unassembled WGS sequence"/>
</dbReference>
<dbReference type="PROSITE" id="PS51683">
    <property type="entry name" value="SAM_OMT_II"/>
    <property type="match status" value="1"/>
</dbReference>
<evidence type="ECO:0000313" key="3">
    <source>
        <dbReference type="Proteomes" id="UP000037020"/>
    </source>
</evidence>
<dbReference type="InterPro" id="IPR036390">
    <property type="entry name" value="WH_DNA-bd_sf"/>
</dbReference>
<keyword evidence="2" id="KW-0808">Transferase</keyword>
<name>A0ABR5J360_9ACTN</name>
<dbReference type="Pfam" id="PF08100">
    <property type="entry name" value="Dimerisation"/>
    <property type="match status" value="1"/>
</dbReference>
<keyword evidence="3" id="KW-1185">Reference proteome</keyword>
<dbReference type="Gene3D" id="1.10.10.10">
    <property type="entry name" value="Winged helix-like DNA-binding domain superfamily/Winged helix DNA-binding domain"/>
    <property type="match status" value="1"/>
</dbReference>
<evidence type="ECO:0000313" key="2">
    <source>
        <dbReference type="EMBL" id="KOG87872.1"/>
    </source>
</evidence>
<dbReference type="GO" id="GO:0008168">
    <property type="term" value="F:methyltransferase activity"/>
    <property type="evidence" value="ECO:0007669"/>
    <property type="project" value="UniProtKB-KW"/>
</dbReference>
<dbReference type="GO" id="GO:0032259">
    <property type="term" value="P:methylation"/>
    <property type="evidence" value="ECO:0007669"/>
    <property type="project" value="UniProtKB-KW"/>
</dbReference>
<feature type="domain" description="O-methyltransferase dimerisation" evidence="1">
    <location>
        <begin position="1"/>
        <end position="78"/>
    </location>
</feature>
<dbReference type="InterPro" id="IPR012967">
    <property type="entry name" value="COMT_dimerisation"/>
</dbReference>
<sequence>MDIVTGLWAAKALAVATRMGLFSDLSAAPGLPVAEVAARHGIAERPAELLLTACAGLGLLVREGEGYANTPEAERYLVRGRPEYFGDAVISFDRRYAGWMRLEEAVAGNVPTNFDPRAKESMFDAQDAALKKTYWSAMYALSAPSARALGEVLDLGGVRRLLDVGGGGAAYDIELC</sequence>
<dbReference type="SUPFAM" id="SSF46785">
    <property type="entry name" value="Winged helix' DNA-binding domain"/>
    <property type="match status" value="1"/>
</dbReference>
<organism evidence="2 3">
    <name type="scientific">Streptomyces varsoviensis</name>
    <dbReference type="NCBI Taxonomy" id="67373"/>
    <lineage>
        <taxon>Bacteria</taxon>
        <taxon>Bacillati</taxon>
        <taxon>Actinomycetota</taxon>
        <taxon>Actinomycetes</taxon>
        <taxon>Kitasatosporales</taxon>
        <taxon>Streptomycetaceae</taxon>
        <taxon>Streptomyces</taxon>
    </lineage>
</organism>
<dbReference type="InterPro" id="IPR016461">
    <property type="entry name" value="COMT-like"/>
</dbReference>
<evidence type="ECO:0000259" key="1">
    <source>
        <dbReference type="Pfam" id="PF08100"/>
    </source>
</evidence>